<evidence type="ECO:0000313" key="17">
    <source>
        <dbReference type="EMBL" id="KAK2725958.1"/>
    </source>
</evidence>
<feature type="domain" description="Helicase ATP-binding" evidence="14">
    <location>
        <begin position="53"/>
        <end position="224"/>
    </location>
</feature>
<dbReference type="Pfam" id="PF00271">
    <property type="entry name" value="Helicase_C"/>
    <property type="match status" value="1"/>
</dbReference>
<feature type="short sequence motif" description="Q motif" evidence="11">
    <location>
        <begin position="22"/>
        <end position="50"/>
    </location>
</feature>
<sequence>MAEETYEVEKTHPAVGKKKKSGGFQSMGLNYPVLKGIIKKGYKVPTPIQRKCIPVILERRDLVAMARTGSGKTACFLIPMFEKLHTKSTKGARALILSPTRELALQTLKFTKELGKFTGLKIATILGGDSMEAQFAAIHESPDIVIATPGRFAHLCIEMELKLREIEYVVFDEADRLFEMGFGEQLHQILKRLPENRQTLLFSATLPKLLVDFTQAGLNDPTFIRLDVDTRLPDTLALGFAFCPSEAKIPALLYLLKNVVRPSDLTLVFVPTMHHVEYLQMVLNHAGIPCTYLYSNLDPTARKINAAKFQNRLVNVLITTDIAARGIDIPLLDYVINFNFPALAKLFVHRAGRVARAGRFGTAFSLISLEEMGYYVDFHLFLARPIHTIPVSGLPESLDKKKPVWDGYLGKVPLSTIEDEVSALNLWHNESIDLFNMIKVTKSAYKLYKKSCTAASHESVRRAKAINLESLGNHPCFSSSTTPTEENKNKMLLEIRSFRPPATVFEIGANSNSKKAVVMREKRNAHGRIISKHQITKEMAESDTLPIEELSDNEENATVIMPKYQTKKQGSGKDDEYFIPYAPKNYYMENELSLKNNFGKEVQSSILELEVDDDTDRRKKKAIMKWDRQKKKYVGEEEKCRKIKTESGAWIKSSYKTNRYERWKKNTQIDKRETNDDEGSGTENFRSVTNLTANRRNPRQKMKGVREGNVLEVRKKKGKRKERNPTGNREEKGVKRLQNSRRPMQMKRKFKR</sequence>
<dbReference type="EMBL" id="JAVRJZ010000002">
    <property type="protein sequence ID" value="KAK2725959.1"/>
    <property type="molecule type" value="Genomic_DNA"/>
</dbReference>
<accession>A0AA88ID61</accession>
<dbReference type="SMART" id="SM01123">
    <property type="entry name" value="DBP10CT"/>
    <property type="match status" value="1"/>
</dbReference>
<evidence type="ECO:0000256" key="2">
    <source>
        <dbReference type="ARBA" id="ARBA00010379"/>
    </source>
</evidence>
<dbReference type="InterPro" id="IPR050079">
    <property type="entry name" value="DEAD_box_RNA_helicase"/>
</dbReference>
<feature type="region of interest" description="Disordered" evidence="13">
    <location>
        <begin position="671"/>
        <end position="752"/>
    </location>
</feature>
<keyword evidence="6 12" id="KW-0347">Helicase</keyword>
<dbReference type="CDD" id="cd18787">
    <property type="entry name" value="SF2_C_DEAD"/>
    <property type="match status" value="1"/>
</dbReference>
<comment type="catalytic activity">
    <reaction evidence="10">
        <text>ATP + H2O = ADP + phosphate + H(+)</text>
        <dbReference type="Rhea" id="RHEA:13065"/>
        <dbReference type="ChEBI" id="CHEBI:15377"/>
        <dbReference type="ChEBI" id="CHEBI:15378"/>
        <dbReference type="ChEBI" id="CHEBI:30616"/>
        <dbReference type="ChEBI" id="CHEBI:43474"/>
        <dbReference type="ChEBI" id="CHEBI:456216"/>
        <dbReference type="EC" id="3.6.4.13"/>
    </reaction>
</comment>
<keyword evidence="18" id="KW-1185">Reference proteome</keyword>
<dbReference type="InterPro" id="IPR011545">
    <property type="entry name" value="DEAD/DEAH_box_helicase_dom"/>
</dbReference>
<keyword evidence="9" id="KW-0539">Nucleus</keyword>
<keyword evidence="7 12" id="KW-0067">ATP-binding</keyword>
<dbReference type="PROSITE" id="PS51195">
    <property type="entry name" value="Q_MOTIF"/>
    <property type="match status" value="1"/>
</dbReference>
<dbReference type="Gene3D" id="3.40.50.300">
    <property type="entry name" value="P-loop containing nucleotide triphosphate hydrolases"/>
    <property type="match status" value="2"/>
</dbReference>
<dbReference type="Pfam" id="PF08147">
    <property type="entry name" value="DBP10CT"/>
    <property type="match status" value="1"/>
</dbReference>
<feature type="domain" description="Helicase C-terminal" evidence="15">
    <location>
        <begin position="248"/>
        <end position="397"/>
    </location>
</feature>
<dbReference type="SMART" id="SM00487">
    <property type="entry name" value="DEXDc"/>
    <property type="match status" value="1"/>
</dbReference>
<feature type="domain" description="DEAD-box RNA helicase Q" evidence="16">
    <location>
        <begin position="22"/>
        <end position="50"/>
    </location>
</feature>
<dbReference type="PANTHER" id="PTHR47959:SF8">
    <property type="entry name" value="RNA HELICASE"/>
    <property type="match status" value="1"/>
</dbReference>
<keyword evidence="4 12" id="KW-0547">Nucleotide-binding</keyword>
<dbReference type="InterPro" id="IPR001650">
    <property type="entry name" value="Helicase_C-like"/>
</dbReference>
<gene>
    <name evidence="17" type="ORF">QYM36_000437</name>
</gene>
<dbReference type="GO" id="GO:0005524">
    <property type="term" value="F:ATP binding"/>
    <property type="evidence" value="ECO:0007669"/>
    <property type="project" value="UniProtKB-KW"/>
</dbReference>
<dbReference type="EMBL" id="JAVRJZ010000002">
    <property type="protein sequence ID" value="KAK2725958.1"/>
    <property type="molecule type" value="Genomic_DNA"/>
</dbReference>
<dbReference type="EC" id="3.6.4.13" evidence="3"/>
<protein>
    <recommendedName>
        <fullName evidence="3">RNA helicase</fullName>
        <ecNumber evidence="3">3.6.4.13</ecNumber>
    </recommendedName>
</protein>
<dbReference type="PROSITE" id="PS51192">
    <property type="entry name" value="HELICASE_ATP_BIND_1"/>
    <property type="match status" value="1"/>
</dbReference>
<keyword evidence="8" id="KW-0694">RNA-binding</keyword>
<evidence type="ECO:0000256" key="7">
    <source>
        <dbReference type="ARBA" id="ARBA00022840"/>
    </source>
</evidence>
<evidence type="ECO:0000256" key="12">
    <source>
        <dbReference type="RuleBase" id="RU000492"/>
    </source>
</evidence>
<proteinExistence type="inferred from homology"/>
<comment type="subcellular location">
    <subcellularLocation>
        <location evidence="1">Nucleus</location>
        <location evidence="1">Nucleolus</location>
    </subcellularLocation>
</comment>
<evidence type="ECO:0000256" key="1">
    <source>
        <dbReference type="ARBA" id="ARBA00004604"/>
    </source>
</evidence>
<evidence type="ECO:0000256" key="3">
    <source>
        <dbReference type="ARBA" id="ARBA00012552"/>
    </source>
</evidence>
<evidence type="ECO:0000256" key="5">
    <source>
        <dbReference type="ARBA" id="ARBA00022801"/>
    </source>
</evidence>
<evidence type="ECO:0000256" key="6">
    <source>
        <dbReference type="ARBA" id="ARBA00022806"/>
    </source>
</evidence>
<evidence type="ECO:0000256" key="11">
    <source>
        <dbReference type="PROSITE-ProRule" id="PRU00552"/>
    </source>
</evidence>
<dbReference type="InterPro" id="IPR033517">
    <property type="entry name" value="DDX54/DBP10_DEAD-box_helicase"/>
</dbReference>
<dbReference type="InterPro" id="IPR012541">
    <property type="entry name" value="DBP10_C"/>
</dbReference>
<reference evidence="17" key="1">
    <citation type="submission" date="2023-07" db="EMBL/GenBank/DDBJ databases">
        <title>Chromosome-level genome assembly of Artemia franciscana.</title>
        <authorList>
            <person name="Jo E."/>
        </authorList>
    </citation>
    <scope>NUCLEOTIDE SEQUENCE</scope>
    <source>
        <tissue evidence="17">Whole body</tissue>
    </source>
</reference>
<name>A0AA88ID61_ARTSF</name>
<dbReference type="GO" id="GO:0016787">
    <property type="term" value="F:hydrolase activity"/>
    <property type="evidence" value="ECO:0007669"/>
    <property type="project" value="UniProtKB-KW"/>
</dbReference>
<dbReference type="PROSITE" id="PS51194">
    <property type="entry name" value="HELICASE_CTER"/>
    <property type="match status" value="1"/>
</dbReference>
<feature type="compositionally biased region" description="Polar residues" evidence="13">
    <location>
        <begin position="681"/>
        <end position="695"/>
    </location>
</feature>
<organism evidence="17 18">
    <name type="scientific">Artemia franciscana</name>
    <name type="common">Brine shrimp</name>
    <name type="synonym">Artemia sanfranciscana</name>
    <dbReference type="NCBI Taxonomy" id="6661"/>
    <lineage>
        <taxon>Eukaryota</taxon>
        <taxon>Metazoa</taxon>
        <taxon>Ecdysozoa</taxon>
        <taxon>Arthropoda</taxon>
        <taxon>Crustacea</taxon>
        <taxon>Branchiopoda</taxon>
        <taxon>Anostraca</taxon>
        <taxon>Artemiidae</taxon>
        <taxon>Artemia</taxon>
    </lineage>
</organism>
<dbReference type="GO" id="GO:0005829">
    <property type="term" value="C:cytosol"/>
    <property type="evidence" value="ECO:0007669"/>
    <property type="project" value="TreeGrafter"/>
</dbReference>
<evidence type="ECO:0000259" key="16">
    <source>
        <dbReference type="PROSITE" id="PS51195"/>
    </source>
</evidence>
<evidence type="ECO:0000256" key="9">
    <source>
        <dbReference type="ARBA" id="ARBA00023242"/>
    </source>
</evidence>
<dbReference type="GO" id="GO:0003723">
    <property type="term" value="F:RNA binding"/>
    <property type="evidence" value="ECO:0007669"/>
    <property type="project" value="UniProtKB-KW"/>
</dbReference>
<dbReference type="AlphaFoldDB" id="A0AA88ID61"/>
<evidence type="ECO:0000256" key="13">
    <source>
        <dbReference type="SAM" id="MobiDB-lite"/>
    </source>
</evidence>
<dbReference type="GO" id="GO:0003724">
    <property type="term" value="F:RNA helicase activity"/>
    <property type="evidence" value="ECO:0007669"/>
    <property type="project" value="UniProtKB-EC"/>
</dbReference>
<evidence type="ECO:0000259" key="14">
    <source>
        <dbReference type="PROSITE" id="PS51192"/>
    </source>
</evidence>
<evidence type="ECO:0000259" key="15">
    <source>
        <dbReference type="PROSITE" id="PS51194"/>
    </source>
</evidence>
<dbReference type="InterPro" id="IPR014001">
    <property type="entry name" value="Helicase_ATP-bd"/>
</dbReference>
<dbReference type="PANTHER" id="PTHR47959">
    <property type="entry name" value="ATP-DEPENDENT RNA HELICASE RHLE-RELATED"/>
    <property type="match status" value="1"/>
</dbReference>
<dbReference type="InterPro" id="IPR027417">
    <property type="entry name" value="P-loop_NTPase"/>
</dbReference>
<dbReference type="SMART" id="SM00490">
    <property type="entry name" value="HELICc"/>
    <property type="match status" value="1"/>
</dbReference>
<dbReference type="FunFam" id="3.40.50.300:FF:000865">
    <property type="entry name" value="ATP-dependent RNA helicase DDX54"/>
    <property type="match status" value="1"/>
</dbReference>
<evidence type="ECO:0000256" key="4">
    <source>
        <dbReference type="ARBA" id="ARBA00022741"/>
    </source>
</evidence>
<dbReference type="InterPro" id="IPR000629">
    <property type="entry name" value="RNA-helicase_DEAD-box_CS"/>
</dbReference>
<evidence type="ECO:0000256" key="10">
    <source>
        <dbReference type="ARBA" id="ARBA00047984"/>
    </source>
</evidence>
<dbReference type="PROSITE" id="PS00039">
    <property type="entry name" value="DEAD_ATP_HELICASE"/>
    <property type="match status" value="1"/>
</dbReference>
<dbReference type="Pfam" id="PF00270">
    <property type="entry name" value="DEAD"/>
    <property type="match status" value="1"/>
</dbReference>
<comment type="similarity">
    <text evidence="2">Belongs to the DEAD box helicase family. DDX54/DBP10 subfamily.</text>
</comment>
<evidence type="ECO:0000313" key="18">
    <source>
        <dbReference type="Proteomes" id="UP001187531"/>
    </source>
</evidence>
<comment type="caution">
    <text evidence="17">The sequence shown here is derived from an EMBL/GenBank/DDBJ whole genome shotgun (WGS) entry which is preliminary data.</text>
</comment>
<dbReference type="InterPro" id="IPR014014">
    <property type="entry name" value="RNA_helicase_DEAD_Q_motif"/>
</dbReference>
<keyword evidence="5 12" id="KW-0378">Hydrolase</keyword>
<evidence type="ECO:0000256" key="8">
    <source>
        <dbReference type="ARBA" id="ARBA00022884"/>
    </source>
</evidence>
<dbReference type="Proteomes" id="UP001187531">
    <property type="component" value="Unassembled WGS sequence"/>
</dbReference>
<dbReference type="CDD" id="cd17959">
    <property type="entry name" value="DEADc_DDX54"/>
    <property type="match status" value="1"/>
</dbReference>
<dbReference type="GO" id="GO:0005730">
    <property type="term" value="C:nucleolus"/>
    <property type="evidence" value="ECO:0007669"/>
    <property type="project" value="UniProtKB-SubCell"/>
</dbReference>
<dbReference type="SUPFAM" id="SSF52540">
    <property type="entry name" value="P-loop containing nucleoside triphosphate hydrolases"/>
    <property type="match status" value="2"/>
</dbReference>